<reference evidence="1 2" key="1">
    <citation type="submission" date="2019-02" db="EMBL/GenBank/DDBJ databases">
        <title>Genomic Encyclopedia of Type Strains, Phase IV (KMG-IV): sequencing the most valuable type-strain genomes for metagenomic binning, comparative biology and taxonomic classification.</title>
        <authorList>
            <person name="Goeker M."/>
        </authorList>
    </citation>
    <scope>NUCLEOTIDE SEQUENCE [LARGE SCALE GENOMIC DNA]</scope>
    <source>
        <strain evidence="1 2">DSM 28825</strain>
    </source>
</reference>
<proteinExistence type="predicted"/>
<dbReference type="EMBL" id="SHKN01000003">
    <property type="protein sequence ID" value="RZT92378.1"/>
    <property type="molecule type" value="Genomic_DNA"/>
</dbReference>
<keyword evidence="2" id="KW-1185">Reference proteome</keyword>
<dbReference type="RefSeq" id="WP_130308228.1">
    <property type="nucleotide sequence ID" value="NZ_SHKN01000003.1"/>
</dbReference>
<gene>
    <name evidence="1" type="ORF">EV201_2854</name>
</gene>
<name>A0A4Q7VCC4_9BACT</name>
<protein>
    <submittedName>
        <fullName evidence="1">Uncharacterized protein</fullName>
    </submittedName>
</protein>
<dbReference type="AlphaFoldDB" id="A0A4Q7VCC4"/>
<accession>A0A4Q7VCC4</accession>
<comment type="caution">
    <text evidence="1">The sequence shown here is derived from an EMBL/GenBank/DDBJ whole genome shotgun (WGS) entry which is preliminary data.</text>
</comment>
<dbReference type="OrthoDB" id="677917at2"/>
<sequence length="195" mass="23162">MDKDNEILEQLNAIPEREWYEVVDKLTTYIHFKLKGRTLFGAHSEQNLGVNPIDFYIDEAIGKLFSLEWKWQFKKYSLLEQLQRIVGSMISNNVEKYKTKKKPISLKEEEQLAVLAENQFDDESSEDYDIFKEALEKCSKDDEELQLYTMALDECNSFDEMVKVLGFEKKKLYSLQKKMTRRVLSYLETKKELTR</sequence>
<evidence type="ECO:0000313" key="1">
    <source>
        <dbReference type="EMBL" id="RZT92378.1"/>
    </source>
</evidence>
<organism evidence="1 2">
    <name type="scientific">Ancylomarina subtilis</name>
    <dbReference type="NCBI Taxonomy" id="1639035"/>
    <lineage>
        <taxon>Bacteria</taxon>
        <taxon>Pseudomonadati</taxon>
        <taxon>Bacteroidota</taxon>
        <taxon>Bacteroidia</taxon>
        <taxon>Marinilabiliales</taxon>
        <taxon>Marinifilaceae</taxon>
        <taxon>Ancylomarina</taxon>
    </lineage>
</organism>
<dbReference type="Proteomes" id="UP000293562">
    <property type="component" value="Unassembled WGS sequence"/>
</dbReference>
<evidence type="ECO:0000313" key="2">
    <source>
        <dbReference type="Proteomes" id="UP000293562"/>
    </source>
</evidence>